<dbReference type="Proteomes" id="UP000708148">
    <property type="component" value="Unassembled WGS sequence"/>
</dbReference>
<comment type="caution">
    <text evidence="7">The sequence shown here is derived from an EMBL/GenBank/DDBJ whole genome shotgun (WGS) entry which is preliminary data.</text>
</comment>
<gene>
    <name evidence="7" type="ORF">OSTQU699_LOCUS4209</name>
</gene>
<dbReference type="Pfam" id="PF01167">
    <property type="entry name" value="Tub"/>
    <property type="match status" value="1"/>
</dbReference>
<comment type="similarity">
    <text evidence="2 4">Belongs to the TUB family.</text>
</comment>
<dbReference type="AlphaFoldDB" id="A0A8S1IUV6"/>
<dbReference type="PANTHER" id="PTHR16517:SF7">
    <property type="entry name" value="PROTEIN KING TUBBY"/>
    <property type="match status" value="1"/>
</dbReference>
<organism evidence="7 8">
    <name type="scientific">Ostreobium quekettii</name>
    <dbReference type="NCBI Taxonomy" id="121088"/>
    <lineage>
        <taxon>Eukaryota</taxon>
        <taxon>Viridiplantae</taxon>
        <taxon>Chlorophyta</taxon>
        <taxon>core chlorophytes</taxon>
        <taxon>Ulvophyceae</taxon>
        <taxon>TCBD clade</taxon>
        <taxon>Bryopsidales</taxon>
        <taxon>Ostreobineae</taxon>
        <taxon>Ostreobiaceae</taxon>
        <taxon>Ostreobium</taxon>
    </lineage>
</organism>
<protein>
    <recommendedName>
        <fullName evidence="4">Tubby-like F-box protein</fullName>
    </recommendedName>
</protein>
<dbReference type="InterPro" id="IPR025659">
    <property type="entry name" value="Tubby-like_C"/>
</dbReference>
<dbReference type="InterPro" id="IPR018066">
    <property type="entry name" value="Tubby_C_CS"/>
</dbReference>
<accession>A0A8S1IUV6</accession>
<reference evidence="7" key="1">
    <citation type="submission" date="2020-12" db="EMBL/GenBank/DDBJ databases">
        <authorList>
            <person name="Iha C."/>
        </authorList>
    </citation>
    <scope>NUCLEOTIDE SEQUENCE</scope>
</reference>
<evidence type="ECO:0000256" key="4">
    <source>
        <dbReference type="RuleBase" id="RU361125"/>
    </source>
</evidence>
<dbReference type="OrthoDB" id="8775810at2759"/>
<dbReference type="PROSITE" id="PS01200">
    <property type="entry name" value="TUB_1"/>
    <property type="match status" value="1"/>
</dbReference>
<evidence type="ECO:0000259" key="6">
    <source>
        <dbReference type="Pfam" id="PF01167"/>
    </source>
</evidence>
<feature type="region of interest" description="Disordered" evidence="5">
    <location>
        <begin position="214"/>
        <end position="235"/>
    </location>
</feature>
<evidence type="ECO:0000313" key="8">
    <source>
        <dbReference type="Proteomes" id="UP000708148"/>
    </source>
</evidence>
<evidence type="ECO:0000313" key="7">
    <source>
        <dbReference type="EMBL" id="CAD7698850.1"/>
    </source>
</evidence>
<evidence type="ECO:0000256" key="2">
    <source>
        <dbReference type="ARBA" id="ARBA00007129"/>
    </source>
</evidence>
<keyword evidence="8" id="KW-1185">Reference proteome</keyword>
<dbReference type="SUPFAM" id="SSF54518">
    <property type="entry name" value="Tubby C-terminal domain-like"/>
    <property type="match status" value="1"/>
</dbReference>
<proteinExistence type="inferred from homology"/>
<dbReference type="PROSITE" id="PS01201">
    <property type="entry name" value="TUB_2"/>
    <property type="match status" value="1"/>
</dbReference>
<dbReference type="Gene3D" id="3.20.90.10">
    <property type="entry name" value="Tubby Protein, Chain A"/>
    <property type="match status" value="1"/>
</dbReference>
<dbReference type="PRINTS" id="PR01573">
    <property type="entry name" value="SUPERTUBBY"/>
</dbReference>
<feature type="domain" description="Tubby C-terminal" evidence="6">
    <location>
        <begin position="256"/>
        <end position="502"/>
    </location>
</feature>
<dbReference type="GO" id="GO:0005737">
    <property type="term" value="C:cytoplasm"/>
    <property type="evidence" value="ECO:0007669"/>
    <property type="project" value="UniProtKB-SubCell"/>
</dbReference>
<sequence>MFASEDGFHSSKGGARDRMMVSDEDRQMSLPPGHVAEHPGAPTTPARPVSARVFQTAVSRNKRAGGGVHMYSNDLFGDVTDGDILAHVDEAADCSPHSQGHQPAPLLAGGVTVQQRLQQQKTLAEQRRLERMRGGVAMSKDDFGGKAAAGPIGHRGPEGLPSGKSAAVFSIHDATNGALDSPSGDHFQIAPAGDVTRFSDRSKVERDLEEKGMDTVFDPTGGLDTMPSTTQPGSEAMSRFALPEHATRDELRKFVMMPGPRHHPCLCYIVRDRKESKTYPKYSLFADDTGQLLISARKRKKSRSSNYLISLDDNDLGRRSESYFGKVRSNFIGTEFSIYDRGENPLKRAKVAGGGEGEGDAPPMRMELGSVLYQHNLLGTRGPRKMTAIVPKVPPAAQRPAQAAADTESLLERYKSGKQLGDLVIAKNKTPKWNDQLNAYCLNFKGRVTEASVKNFQLVPEDDQEHVVLQFGKIGEDTFTMDFMWPMSALQAFAICLTSFDSKLACE</sequence>
<feature type="region of interest" description="Disordered" evidence="5">
    <location>
        <begin position="25"/>
        <end position="47"/>
    </location>
</feature>
<comment type="subcellular location">
    <subcellularLocation>
        <location evidence="1">Cytoplasm</location>
    </subcellularLocation>
</comment>
<dbReference type="EMBL" id="CAJHUC010000894">
    <property type="protein sequence ID" value="CAD7698850.1"/>
    <property type="molecule type" value="Genomic_DNA"/>
</dbReference>
<dbReference type="PANTHER" id="PTHR16517">
    <property type="entry name" value="TUBBY-RELATED"/>
    <property type="match status" value="1"/>
</dbReference>
<evidence type="ECO:0000256" key="1">
    <source>
        <dbReference type="ARBA" id="ARBA00004496"/>
    </source>
</evidence>
<keyword evidence="3" id="KW-0963">Cytoplasm</keyword>
<dbReference type="InterPro" id="IPR000007">
    <property type="entry name" value="Tubby_C"/>
</dbReference>
<evidence type="ECO:0000256" key="3">
    <source>
        <dbReference type="ARBA" id="ARBA00022490"/>
    </source>
</evidence>
<name>A0A8S1IUV6_9CHLO</name>
<evidence type="ECO:0000256" key="5">
    <source>
        <dbReference type="SAM" id="MobiDB-lite"/>
    </source>
</evidence>